<accession>A0A803LEF2</accession>
<evidence type="ECO:0000313" key="2">
    <source>
        <dbReference type="EnsemblPlants" id="AUR62011558-RA:cds"/>
    </source>
</evidence>
<protein>
    <submittedName>
        <fullName evidence="2">Uncharacterized protein</fullName>
    </submittedName>
</protein>
<reference evidence="2" key="1">
    <citation type="journal article" date="2017" name="Nature">
        <title>The genome of Chenopodium quinoa.</title>
        <authorList>
            <person name="Jarvis D.E."/>
            <person name="Ho Y.S."/>
            <person name="Lightfoot D.J."/>
            <person name="Schmoeckel S.M."/>
            <person name="Li B."/>
            <person name="Borm T.J.A."/>
            <person name="Ohyanagi H."/>
            <person name="Mineta K."/>
            <person name="Michell C.T."/>
            <person name="Saber N."/>
            <person name="Kharbatia N.M."/>
            <person name="Rupper R.R."/>
            <person name="Sharp A.R."/>
            <person name="Dally N."/>
            <person name="Boughton B.A."/>
            <person name="Woo Y.H."/>
            <person name="Gao G."/>
            <person name="Schijlen E.G.W.M."/>
            <person name="Guo X."/>
            <person name="Momin A.A."/>
            <person name="Negrao S."/>
            <person name="Al-Babili S."/>
            <person name="Gehring C."/>
            <person name="Roessner U."/>
            <person name="Jung C."/>
            <person name="Murphy K."/>
            <person name="Arold S.T."/>
            <person name="Gojobori T."/>
            <person name="van der Linden C.G."/>
            <person name="van Loo E.N."/>
            <person name="Jellen E.N."/>
            <person name="Maughan P.J."/>
            <person name="Tester M."/>
        </authorList>
    </citation>
    <scope>NUCLEOTIDE SEQUENCE [LARGE SCALE GENOMIC DNA]</scope>
    <source>
        <strain evidence="2">cv. PI 614886</strain>
    </source>
</reference>
<feature type="compositionally biased region" description="Basic and acidic residues" evidence="1">
    <location>
        <begin position="112"/>
        <end position="129"/>
    </location>
</feature>
<reference evidence="2" key="2">
    <citation type="submission" date="2021-03" db="UniProtKB">
        <authorList>
            <consortium name="EnsemblPlants"/>
        </authorList>
    </citation>
    <scope>IDENTIFICATION</scope>
</reference>
<sequence length="138" mass="15175">VELYLTIVSEQNTARGHGAVASNLIMLKVESLSNEEEVDLRAKIEALKSEVTKVPSQSQQHTDDELELASKMDNLSSKLDEVDKMISSTDPQVKSLLSSTADVWMPVITATSEERRKFSSSVEGREPEVKANASKKTP</sequence>
<dbReference type="AlphaFoldDB" id="A0A803LEF2"/>
<keyword evidence="3" id="KW-1185">Reference proteome</keyword>
<dbReference type="Gramene" id="AUR62011558-RA">
    <property type="protein sequence ID" value="AUR62011558-RA:cds"/>
    <property type="gene ID" value="AUR62011558"/>
</dbReference>
<dbReference type="OMA" id="STAELWM"/>
<dbReference type="PANTHER" id="PTHR37727">
    <property type="entry name" value="ECOTROPIC VIRAL INTEGRATION SITE PROTEIN"/>
    <property type="match status" value="1"/>
</dbReference>
<name>A0A803LEF2_CHEQI</name>
<feature type="region of interest" description="Disordered" evidence="1">
    <location>
        <begin position="112"/>
        <end position="138"/>
    </location>
</feature>
<organism evidence="2 3">
    <name type="scientific">Chenopodium quinoa</name>
    <name type="common">Quinoa</name>
    <dbReference type="NCBI Taxonomy" id="63459"/>
    <lineage>
        <taxon>Eukaryota</taxon>
        <taxon>Viridiplantae</taxon>
        <taxon>Streptophyta</taxon>
        <taxon>Embryophyta</taxon>
        <taxon>Tracheophyta</taxon>
        <taxon>Spermatophyta</taxon>
        <taxon>Magnoliopsida</taxon>
        <taxon>eudicotyledons</taxon>
        <taxon>Gunneridae</taxon>
        <taxon>Pentapetalae</taxon>
        <taxon>Caryophyllales</taxon>
        <taxon>Chenopodiaceae</taxon>
        <taxon>Chenopodioideae</taxon>
        <taxon>Atripliceae</taxon>
        <taxon>Chenopodium</taxon>
    </lineage>
</organism>
<dbReference type="PANTHER" id="PTHR37727:SF1">
    <property type="entry name" value="ECOTROPIC VIRAL INTEGRATION SITE PROTEIN"/>
    <property type="match status" value="1"/>
</dbReference>
<evidence type="ECO:0000313" key="3">
    <source>
        <dbReference type="Proteomes" id="UP000596660"/>
    </source>
</evidence>
<proteinExistence type="predicted"/>
<dbReference type="Proteomes" id="UP000596660">
    <property type="component" value="Unplaced"/>
</dbReference>
<evidence type="ECO:0000256" key="1">
    <source>
        <dbReference type="SAM" id="MobiDB-lite"/>
    </source>
</evidence>
<dbReference type="EnsemblPlants" id="AUR62011558-RA">
    <property type="protein sequence ID" value="AUR62011558-RA:cds"/>
    <property type="gene ID" value="AUR62011558"/>
</dbReference>